<dbReference type="InterPro" id="IPR018584">
    <property type="entry name" value="GT87"/>
</dbReference>
<evidence type="ECO:0000256" key="6">
    <source>
        <dbReference type="ARBA" id="ARBA00022989"/>
    </source>
</evidence>
<evidence type="ECO:0000313" key="10">
    <source>
        <dbReference type="EMBL" id="NMF58013.1"/>
    </source>
</evidence>
<feature type="transmembrane region" description="Helical" evidence="9">
    <location>
        <begin position="206"/>
        <end position="227"/>
    </location>
</feature>
<sequence length="417" mass="47948">MAQSPFKLDAPRFYLGLAIALVLHLVLISFPIAFWIDMNLFKAWSLDLVQQGLANFYGYSNCDYPPAYLYVLWLIGKIYQVFDPTLSHRDGLLLMAMIKLPPILADIGAAWLIAQILKPHTTVDRAYQVALIYAFNPLMLFVSAIWGQVDEVMIFLMLGAFYLIQQNYLVRSGLLIAVMVIMKPQGLFLAPFLLLSQWFRQAWWKWVAIALGGLTLIWLMILPFYGVKAYGLATPFVLLYQRLESTANYYDFASVNAFNIWGWANWERDYTQFLGISYKVIGLAFLGILLVWLGIFLYQQRHFETQAIAVATLLIGFFMLPTRMHERYMLYGLAFLAIALAIFPIVQWLYWGFTLTGAVNVGYVYLRYNHEALFNTIPEMFFQGLIYSMSALNIILFLVLLSHTFRSQPLPSKQLAL</sequence>
<evidence type="ECO:0000256" key="7">
    <source>
        <dbReference type="ARBA" id="ARBA00023136"/>
    </source>
</evidence>
<keyword evidence="6 9" id="KW-1133">Transmembrane helix</keyword>
<comment type="caution">
    <text evidence="10">The sequence shown here is derived from an EMBL/GenBank/DDBJ whole genome shotgun (WGS) entry which is preliminary data.</text>
</comment>
<reference evidence="10 11" key="1">
    <citation type="submission" date="2020-03" db="EMBL/GenBank/DDBJ databases">
        <title>Draft Genome Sequence of 2-Methylisoborneol Producing Pseudanabaena yagii Strain GIHE-NHR1 Isolated from North Han River in South Korea.</title>
        <authorList>
            <person name="Jeong J."/>
        </authorList>
    </citation>
    <scope>NUCLEOTIDE SEQUENCE [LARGE SCALE GENOMIC DNA]</scope>
    <source>
        <strain evidence="10 11">GIHE-NHR1</strain>
    </source>
</reference>
<protein>
    <submittedName>
        <fullName evidence="10">DUF2029 domain-containing protein</fullName>
    </submittedName>
</protein>
<gene>
    <name evidence="10" type="ORF">HC246_08250</name>
</gene>
<dbReference type="Proteomes" id="UP000738376">
    <property type="component" value="Unassembled WGS sequence"/>
</dbReference>
<evidence type="ECO:0000256" key="9">
    <source>
        <dbReference type="SAM" id="Phobius"/>
    </source>
</evidence>
<evidence type="ECO:0000256" key="3">
    <source>
        <dbReference type="ARBA" id="ARBA00022676"/>
    </source>
</evidence>
<dbReference type="PANTHER" id="PTHR33908">
    <property type="entry name" value="MANNOSYLTRANSFERASE YKCB-RELATED"/>
    <property type="match status" value="1"/>
</dbReference>
<feature type="transmembrane region" description="Helical" evidence="9">
    <location>
        <begin position="169"/>
        <end position="194"/>
    </location>
</feature>
<keyword evidence="3" id="KW-0328">Glycosyltransferase</keyword>
<name>A0ABX1LPE6_9CYAN</name>
<keyword evidence="11" id="KW-1185">Reference proteome</keyword>
<evidence type="ECO:0000256" key="1">
    <source>
        <dbReference type="ARBA" id="ARBA00004651"/>
    </source>
</evidence>
<feature type="transmembrane region" description="Helical" evidence="9">
    <location>
        <begin position="92"/>
        <end position="114"/>
    </location>
</feature>
<feature type="transmembrane region" description="Helical" evidence="9">
    <location>
        <begin position="328"/>
        <end position="350"/>
    </location>
</feature>
<dbReference type="Pfam" id="PF09594">
    <property type="entry name" value="GT87"/>
    <property type="match status" value="1"/>
</dbReference>
<evidence type="ECO:0000313" key="11">
    <source>
        <dbReference type="Proteomes" id="UP000738376"/>
    </source>
</evidence>
<keyword evidence="4" id="KW-0808">Transferase</keyword>
<feature type="transmembrane region" description="Helical" evidence="9">
    <location>
        <begin position="276"/>
        <end position="297"/>
    </location>
</feature>
<feature type="transmembrane region" description="Helical" evidence="9">
    <location>
        <begin position="126"/>
        <end position="149"/>
    </location>
</feature>
<keyword evidence="5 9" id="KW-0812">Transmembrane</keyword>
<evidence type="ECO:0000256" key="5">
    <source>
        <dbReference type="ARBA" id="ARBA00022692"/>
    </source>
</evidence>
<organism evidence="10 11">
    <name type="scientific">Pseudanabaena yagii GIHE-NHR1</name>
    <dbReference type="NCBI Taxonomy" id="2722753"/>
    <lineage>
        <taxon>Bacteria</taxon>
        <taxon>Bacillati</taxon>
        <taxon>Cyanobacteriota</taxon>
        <taxon>Cyanophyceae</taxon>
        <taxon>Pseudanabaenales</taxon>
        <taxon>Pseudanabaenaceae</taxon>
        <taxon>Pseudanabaena</taxon>
        <taxon>Pseudanabaena yagii</taxon>
    </lineage>
</organism>
<feature type="transmembrane region" description="Helical" evidence="9">
    <location>
        <begin position="303"/>
        <end position="321"/>
    </location>
</feature>
<keyword evidence="2" id="KW-1003">Cell membrane</keyword>
<dbReference type="InterPro" id="IPR050297">
    <property type="entry name" value="LipidA_mod_glycosyltrf_83"/>
</dbReference>
<accession>A0ABX1LPE6</accession>
<dbReference type="RefSeq" id="WP_169362964.1">
    <property type="nucleotide sequence ID" value="NZ_JAAVJL010000001.1"/>
</dbReference>
<feature type="transmembrane region" description="Helical" evidence="9">
    <location>
        <begin position="247"/>
        <end position="264"/>
    </location>
</feature>
<evidence type="ECO:0000256" key="2">
    <source>
        <dbReference type="ARBA" id="ARBA00022475"/>
    </source>
</evidence>
<keyword evidence="7 9" id="KW-0472">Membrane</keyword>
<comment type="similarity">
    <text evidence="8">Belongs to the glycosyltransferase 87 family.</text>
</comment>
<dbReference type="EMBL" id="JAAVJL010000001">
    <property type="protein sequence ID" value="NMF58013.1"/>
    <property type="molecule type" value="Genomic_DNA"/>
</dbReference>
<feature type="transmembrane region" description="Helical" evidence="9">
    <location>
        <begin position="380"/>
        <end position="401"/>
    </location>
</feature>
<dbReference type="PANTHER" id="PTHR33908:SF11">
    <property type="entry name" value="MEMBRANE PROTEIN"/>
    <property type="match status" value="1"/>
</dbReference>
<evidence type="ECO:0000256" key="8">
    <source>
        <dbReference type="ARBA" id="ARBA00024033"/>
    </source>
</evidence>
<feature type="transmembrane region" description="Helical" evidence="9">
    <location>
        <begin position="12"/>
        <end position="36"/>
    </location>
</feature>
<comment type="subcellular location">
    <subcellularLocation>
        <location evidence="1">Cell membrane</location>
        <topology evidence="1">Multi-pass membrane protein</topology>
    </subcellularLocation>
</comment>
<proteinExistence type="inferred from homology"/>
<evidence type="ECO:0000256" key="4">
    <source>
        <dbReference type="ARBA" id="ARBA00022679"/>
    </source>
</evidence>